<reference evidence="2 3" key="1">
    <citation type="journal article" date="2018" name="Nat. Biotechnol.">
        <title>A standardized bacterial taxonomy based on genome phylogeny substantially revises the tree of life.</title>
        <authorList>
            <person name="Parks D.H."/>
            <person name="Chuvochina M."/>
            <person name="Waite D.W."/>
            <person name="Rinke C."/>
            <person name="Skarshewski A."/>
            <person name="Chaumeil P.A."/>
            <person name="Hugenholtz P."/>
        </authorList>
    </citation>
    <scope>NUCLEOTIDE SEQUENCE [LARGE SCALE GENOMIC DNA]</scope>
    <source>
        <strain evidence="2">UBA9956</strain>
    </source>
</reference>
<dbReference type="EMBL" id="DMZY01000132">
    <property type="protein sequence ID" value="HAV92421.1"/>
    <property type="molecule type" value="Genomic_DNA"/>
</dbReference>
<evidence type="ECO:0000313" key="3">
    <source>
        <dbReference type="Proteomes" id="UP000264062"/>
    </source>
</evidence>
<accession>A0A350HA55</accession>
<dbReference type="PROSITE" id="PS51257">
    <property type="entry name" value="PROKAR_LIPOPROTEIN"/>
    <property type="match status" value="1"/>
</dbReference>
<name>A0A350HA55_UNCW3</name>
<proteinExistence type="predicted"/>
<evidence type="ECO:0000256" key="1">
    <source>
        <dbReference type="SAM" id="SignalP"/>
    </source>
</evidence>
<evidence type="ECO:0000313" key="2">
    <source>
        <dbReference type="EMBL" id="HAV92421.1"/>
    </source>
</evidence>
<keyword evidence="1" id="KW-0732">Signal</keyword>
<gene>
    <name evidence="2" type="ORF">DCW38_04490</name>
</gene>
<dbReference type="AlphaFoldDB" id="A0A350HA55"/>
<comment type="caution">
    <text evidence="2">The sequence shown here is derived from an EMBL/GenBank/DDBJ whole genome shotgun (WGS) entry which is preliminary data.</text>
</comment>
<dbReference type="Proteomes" id="UP000264062">
    <property type="component" value="Unassembled WGS sequence"/>
</dbReference>
<protein>
    <submittedName>
        <fullName evidence="2">Uncharacterized protein</fullName>
    </submittedName>
</protein>
<organism evidence="2 3">
    <name type="scientific">candidate division WOR-3 bacterium</name>
    <dbReference type="NCBI Taxonomy" id="2052148"/>
    <lineage>
        <taxon>Bacteria</taxon>
        <taxon>Bacteria division WOR-3</taxon>
    </lineage>
</organism>
<feature type="chain" id="PRO_5016790035" evidence="1">
    <location>
        <begin position="22"/>
        <end position="269"/>
    </location>
</feature>
<sequence length="269" mass="30836">MKRTGLLLLILVFVMSSCGLAQNSDEENLDDLILEYQNLLMSAYETGEEETDDAKIEIVPKFWYREKSSTDSVSYDVQLSIEGDSALAEIYGRFPGVMNIYYVNDSLDTVVCEKDFIDTIVRFATFKKDTLKEVHGGWRIDKITGAKIYTESPAMMHIDSVWLYKTNIIDTVIRDIHSYFAKDDYITLPKGEIIEITIFSPDTTGFFFIHSLLRRSRFTYTNGVYTGNFRVPLTTGVHRVAFDGMTEETLLETDSCYSAYGWMLPYKSE</sequence>
<feature type="signal peptide" evidence="1">
    <location>
        <begin position="1"/>
        <end position="21"/>
    </location>
</feature>